<dbReference type="InterPro" id="IPR034660">
    <property type="entry name" value="DinB/YfiT-like"/>
</dbReference>
<gene>
    <name evidence="2" type="ORF">METZ01_LOCUS393620</name>
</gene>
<sequence length="229" mass="26026">KQFYAVKYGNSPFVTVGTPRNIFNQLSDNEKTIAVEDGENQRMNENVLCTGLGDYLIVQARNNYWSNHRLHSAYLRLPAPEYYANRPSYFGSIHIHLDHIVFVDRLHLERLTGEQYLPTNVGLELHSELAPLVEDQVTADKALIEYCEAATPETLVSKVSFNLLDGTHYTEAVWSLLAHLFTHQIHHRGQVHDMLSATSVAPPQLDEFFLSSDLQLREADLKALNLPVE</sequence>
<keyword evidence="1" id="KW-0479">Metal-binding</keyword>
<evidence type="ECO:0000256" key="1">
    <source>
        <dbReference type="ARBA" id="ARBA00022723"/>
    </source>
</evidence>
<feature type="non-terminal residue" evidence="2">
    <location>
        <position position="1"/>
    </location>
</feature>
<name>A0A382V2I2_9ZZZZ</name>
<reference evidence="2" key="1">
    <citation type="submission" date="2018-05" db="EMBL/GenBank/DDBJ databases">
        <authorList>
            <person name="Lanie J.A."/>
            <person name="Ng W.-L."/>
            <person name="Kazmierczak K.M."/>
            <person name="Andrzejewski T.M."/>
            <person name="Davidsen T.M."/>
            <person name="Wayne K.J."/>
            <person name="Tettelin H."/>
            <person name="Glass J.I."/>
            <person name="Rusch D."/>
            <person name="Podicherti R."/>
            <person name="Tsui H.-C.T."/>
            <person name="Winkler M.E."/>
        </authorList>
    </citation>
    <scope>NUCLEOTIDE SEQUENCE</scope>
</reference>
<dbReference type="SUPFAM" id="SSF109854">
    <property type="entry name" value="DinB/YfiT-like putative metalloenzymes"/>
    <property type="match status" value="1"/>
</dbReference>
<dbReference type="GO" id="GO:0046872">
    <property type="term" value="F:metal ion binding"/>
    <property type="evidence" value="ECO:0007669"/>
    <property type="project" value="UniProtKB-KW"/>
</dbReference>
<dbReference type="PANTHER" id="PTHR37302">
    <property type="entry name" value="SLR1116 PROTEIN"/>
    <property type="match status" value="1"/>
</dbReference>
<dbReference type="PANTHER" id="PTHR37302:SF1">
    <property type="entry name" value="PROTEIN DINB"/>
    <property type="match status" value="1"/>
</dbReference>
<dbReference type="Pfam" id="PF05163">
    <property type="entry name" value="DinB"/>
    <property type="match status" value="1"/>
</dbReference>
<dbReference type="AlphaFoldDB" id="A0A382V2I2"/>
<evidence type="ECO:0008006" key="3">
    <source>
        <dbReference type="Google" id="ProtNLM"/>
    </source>
</evidence>
<dbReference type="InterPro" id="IPR007837">
    <property type="entry name" value="DinB"/>
</dbReference>
<protein>
    <recommendedName>
        <fullName evidence="3">DinB-like domain-containing protein</fullName>
    </recommendedName>
</protein>
<accession>A0A382V2I2</accession>
<dbReference type="Gene3D" id="1.20.120.450">
    <property type="entry name" value="dinb family like domain"/>
    <property type="match status" value="1"/>
</dbReference>
<evidence type="ECO:0000313" key="2">
    <source>
        <dbReference type="EMBL" id="SVD40766.1"/>
    </source>
</evidence>
<proteinExistence type="predicted"/>
<dbReference type="EMBL" id="UINC01148719">
    <property type="protein sequence ID" value="SVD40766.1"/>
    <property type="molecule type" value="Genomic_DNA"/>
</dbReference>
<organism evidence="2">
    <name type="scientific">marine metagenome</name>
    <dbReference type="NCBI Taxonomy" id="408172"/>
    <lineage>
        <taxon>unclassified sequences</taxon>
        <taxon>metagenomes</taxon>
        <taxon>ecological metagenomes</taxon>
    </lineage>
</organism>